<dbReference type="AlphaFoldDB" id="A0A177VBN5"/>
<reference evidence="3" key="2">
    <citation type="journal article" date="2019" name="IMA Fungus">
        <title>Genome sequencing and comparison of five Tilletia species to identify candidate genes for the detection of regulated species infecting wheat.</title>
        <authorList>
            <person name="Nguyen H.D.T."/>
            <person name="Sultana T."/>
            <person name="Kesanakurti P."/>
            <person name="Hambleton S."/>
        </authorList>
    </citation>
    <scope>NUCLEOTIDE SEQUENCE</scope>
    <source>
        <strain evidence="3">DAOMC 238032</strain>
    </source>
</reference>
<reference evidence="2" key="3">
    <citation type="submission" date="2020-10" db="EMBL/GenBank/DDBJ databases">
        <authorList>
            <person name="Sedaghatjoo S."/>
        </authorList>
    </citation>
    <scope>NUCLEOTIDE SEQUENCE</scope>
    <source>
        <strain evidence="2">AZH3</strain>
    </source>
</reference>
<dbReference type="SUPFAM" id="SSF53335">
    <property type="entry name" value="S-adenosyl-L-methionine-dependent methyltransferases"/>
    <property type="match status" value="1"/>
</dbReference>
<dbReference type="Proteomes" id="UP000836402">
    <property type="component" value="Unassembled WGS sequence"/>
</dbReference>
<feature type="compositionally biased region" description="Polar residues" evidence="1">
    <location>
        <begin position="131"/>
        <end position="155"/>
    </location>
</feature>
<evidence type="ECO:0000313" key="4">
    <source>
        <dbReference type="Proteomes" id="UP000077671"/>
    </source>
</evidence>
<feature type="region of interest" description="Disordered" evidence="1">
    <location>
        <begin position="456"/>
        <end position="486"/>
    </location>
</feature>
<dbReference type="PANTHER" id="PTHR37211">
    <property type="entry name" value="EXPRESSED PROTEIN"/>
    <property type="match status" value="1"/>
</dbReference>
<evidence type="ECO:0000313" key="5">
    <source>
        <dbReference type="Proteomes" id="UP000836402"/>
    </source>
</evidence>
<evidence type="ECO:0000313" key="3">
    <source>
        <dbReference type="EMBL" id="KAE8262805.1"/>
    </source>
</evidence>
<dbReference type="EMBL" id="CAJHJG010006760">
    <property type="protein sequence ID" value="CAD6959321.1"/>
    <property type="molecule type" value="Genomic_DNA"/>
</dbReference>
<gene>
    <name evidence="3" type="ORF">A4X03_0g2163</name>
    <name evidence="2" type="ORF">JKIAZH3_G7532</name>
</gene>
<dbReference type="Proteomes" id="UP000077671">
    <property type="component" value="Unassembled WGS sequence"/>
</dbReference>
<sequence>MSFEARHRGFVDEAGLFSPDELERNPPLAATADIMKIYEEAVQEPLIEVTNLDSLYSQVQPEDTDRYDARILREDFCSTAIVANSWLTLDPKNEAQGVDIDLDALQDTQRRYGSQNVRILQSPAFGGGKGTTTELTPPKDSQVQASTSQNDPSTNVAAPSIVEENGQASTWAPGAASDRFERRFLARQTRERAKRAKVEVSAKKGTETEQAPRLTLLHSDVLHLPLPPVSGQKVETGKTDSIPPPDLVATLNYGLCYFHDRATLVRYLSMCARTLRPKTGVLICDQWGGPATGESYPADQEGLWAKFEKEVGFKRKRASPSGSGSASKSSLDHVESALLRDDGTDSKGLLAVYPAPSDEARGTPAEWPRGKLKMVRKGKQHGGFEYWREDGPIDYMTNRFRMGLSFRFSDGSWIRDFFSYDFRIWSLKEISEAMLEAGFARVSIHVLPRNIHDDEDKLSDVHMSSRPTSPEYGPASGDEPGDPGLEHMSHLLRQTEKEERERADYRQVGENEKVFATRSFSTYIMANVD</sequence>
<protein>
    <submittedName>
        <fullName evidence="3">Uncharacterized protein</fullName>
    </submittedName>
</protein>
<name>A0A177VBN5_9BASI</name>
<dbReference type="PANTHER" id="PTHR37211:SF1">
    <property type="entry name" value="EXPRESSED PROTEIN"/>
    <property type="match status" value="1"/>
</dbReference>
<keyword evidence="5" id="KW-1185">Reference proteome</keyword>
<dbReference type="EMBL" id="LWDD02000199">
    <property type="protein sequence ID" value="KAE8262805.1"/>
    <property type="molecule type" value="Genomic_DNA"/>
</dbReference>
<proteinExistence type="predicted"/>
<feature type="region of interest" description="Disordered" evidence="1">
    <location>
        <begin position="121"/>
        <end position="155"/>
    </location>
</feature>
<organism evidence="3 4">
    <name type="scientific">Tilletia caries</name>
    <name type="common">wheat bunt fungus</name>
    <dbReference type="NCBI Taxonomy" id="13290"/>
    <lineage>
        <taxon>Eukaryota</taxon>
        <taxon>Fungi</taxon>
        <taxon>Dikarya</taxon>
        <taxon>Basidiomycota</taxon>
        <taxon>Ustilaginomycotina</taxon>
        <taxon>Exobasidiomycetes</taxon>
        <taxon>Tilletiales</taxon>
        <taxon>Tilletiaceae</taxon>
        <taxon>Tilletia</taxon>
    </lineage>
</organism>
<dbReference type="InterPro" id="IPR029063">
    <property type="entry name" value="SAM-dependent_MTases_sf"/>
</dbReference>
<accession>A0A177VBN5</accession>
<evidence type="ECO:0000256" key="1">
    <source>
        <dbReference type="SAM" id="MobiDB-lite"/>
    </source>
</evidence>
<reference evidence="3" key="1">
    <citation type="submission" date="2016-04" db="EMBL/GenBank/DDBJ databases">
        <authorList>
            <person name="Nguyen H.D."/>
            <person name="Kesanakurti P."/>
            <person name="Cullis J."/>
            <person name="Levesque C.A."/>
            <person name="Hambleton S."/>
        </authorList>
    </citation>
    <scope>NUCLEOTIDE SEQUENCE</scope>
    <source>
        <strain evidence="3">DAOMC 238032</strain>
    </source>
</reference>
<evidence type="ECO:0000313" key="2">
    <source>
        <dbReference type="EMBL" id="CAD6959321.1"/>
    </source>
</evidence>
<comment type="caution">
    <text evidence="3">The sequence shown here is derived from an EMBL/GenBank/DDBJ whole genome shotgun (WGS) entry which is preliminary data.</text>
</comment>
<dbReference type="Gene3D" id="3.40.50.150">
    <property type="entry name" value="Vaccinia Virus protein VP39"/>
    <property type="match status" value="1"/>
</dbReference>